<dbReference type="GO" id="GO:0030001">
    <property type="term" value="P:metal ion transport"/>
    <property type="evidence" value="ECO:0007669"/>
    <property type="project" value="InterPro"/>
</dbReference>
<dbReference type="PROSITE" id="PS51257">
    <property type="entry name" value="PROKAR_LIPOPROTEIN"/>
    <property type="match status" value="1"/>
</dbReference>
<dbReference type="Proteomes" id="UP000217895">
    <property type="component" value="Chromosome"/>
</dbReference>
<dbReference type="SUPFAM" id="SSF53807">
    <property type="entry name" value="Helical backbone' metal receptor"/>
    <property type="match status" value="1"/>
</dbReference>
<evidence type="ECO:0000256" key="4">
    <source>
        <dbReference type="RuleBase" id="RU003512"/>
    </source>
</evidence>
<evidence type="ECO:0000256" key="2">
    <source>
        <dbReference type="ARBA" id="ARBA00022448"/>
    </source>
</evidence>
<reference evidence="6 7" key="1">
    <citation type="submission" date="2017-06" db="EMBL/GenBank/DDBJ databases">
        <title>Genome sequencing of cyanobaciteial culture collection at National Institute for Environmental Studies (NIES).</title>
        <authorList>
            <person name="Hirose Y."/>
            <person name="Shimura Y."/>
            <person name="Fujisawa T."/>
            <person name="Nakamura Y."/>
            <person name="Kawachi M."/>
        </authorList>
    </citation>
    <scope>NUCLEOTIDE SEQUENCE [LARGE SCALE GENOMIC DNA]</scope>
    <source>
        <strain evidence="6 7">NIES-2135</strain>
    </source>
</reference>
<dbReference type="PRINTS" id="PR00690">
    <property type="entry name" value="ADHESNFAMILY"/>
</dbReference>
<dbReference type="EMBL" id="AP018203">
    <property type="protein sequence ID" value="BAY56715.1"/>
    <property type="molecule type" value="Genomic_DNA"/>
</dbReference>
<comment type="similarity">
    <text evidence="1 4">Belongs to the bacterial solute-binding protein 9 family.</text>
</comment>
<dbReference type="Gene3D" id="3.40.50.1980">
    <property type="entry name" value="Nitrogenase molybdenum iron protein domain"/>
    <property type="match status" value="2"/>
</dbReference>
<dbReference type="InterPro" id="IPR050492">
    <property type="entry name" value="Bact_metal-bind_prot9"/>
</dbReference>
<dbReference type="PANTHER" id="PTHR42953:SF3">
    <property type="entry name" value="HIGH-AFFINITY ZINC UPTAKE SYSTEM PROTEIN ZNUA"/>
    <property type="match status" value="1"/>
</dbReference>
<organism evidence="6 7">
    <name type="scientific">Leptolyngbya boryana NIES-2135</name>
    <dbReference type="NCBI Taxonomy" id="1973484"/>
    <lineage>
        <taxon>Bacteria</taxon>
        <taxon>Bacillati</taxon>
        <taxon>Cyanobacteriota</taxon>
        <taxon>Cyanophyceae</taxon>
        <taxon>Leptolyngbyales</taxon>
        <taxon>Leptolyngbyaceae</taxon>
        <taxon>Leptolyngbya group</taxon>
        <taxon>Leptolyngbya</taxon>
    </lineage>
</organism>
<evidence type="ECO:0000256" key="5">
    <source>
        <dbReference type="SAM" id="SignalP"/>
    </source>
</evidence>
<keyword evidence="7" id="KW-1185">Reference proteome</keyword>
<feature type="chain" id="PRO_5011118023" evidence="5">
    <location>
        <begin position="27"/>
        <end position="322"/>
    </location>
</feature>
<sequence>MRRKSTIACATSLLIFGLLTSCTQSAPPPQTTGDVQSSPAANSEKKLRVVATFLPVYLFTKAVAGDAAQVDILLKPGTEVHEYQSTPADVKALSETDVVVKNGLGMEEFLDDTIKSAQNTKLKVIDASKGITPIGETSQVVKTGQEAGHDHDHSDGNPHVWLDPVLAKQQVTTIRDGLIAADPKNKSKYEANAAAYLQQLAALNTEFEQTLKPFQDRTFITFHDAFPYLAKRYDLKQVAVVEIPEDQLSPADVQATVDAVKQFQAKALFSEPGVDNKLLNSLSNDLKVTLRPLDSLEAGETDPQYYLTAMRSNLQTLTQAFK</sequence>
<evidence type="ECO:0000256" key="1">
    <source>
        <dbReference type="ARBA" id="ARBA00011028"/>
    </source>
</evidence>
<evidence type="ECO:0000313" key="7">
    <source>
        <dbReference type="Proteomes" id="UP000217895"/>
    </source>
</evidence>
<name>A0A1Z4JIX6_LEPBY</name>
<dbReference type="InterPro" id="IPR006127">
    <property type="entry name" value="ZnuA-like"/>
</dbReference>
<gene>
    <name evidence="6" type="ORF">NIES2135_35510</name>
</gene>
<dbReference type="PRINTS" id="PR00691">
    <property type="entry name" value="ADHESINB"/>
</dbReference>
<evidence type="ECO:0000256" key="3">
    <source>
        <dbReference type="ARBA" id="ARBA00022729"/>
    </source>
</evidence>
<dbReference type="AlphaFoldDB" id="A0A1Z4JIX6"/>
<dbReference type="Pfam" id="PF01297">
    <property type="entry name" value="ZnuA"/>
    <property type="match status" value="1"/>
</dbReference>
<dbReference type="GO" id="GO:0007155">
    <property type="term" value="P:cell adhesion"/>
    <property type="evidence" value="ECO:0007669"/>
    <property type="project" value="InterPro"/>
</dbReference>
<protein>
    <submittedName>
        <fullName evidence="6">Periplasmic solute binding protein</fullName>
    </submittedName>
</protein>
<evidence type="ECO:0000313" key="6">
    <source>
        <dbReference type="EMBL" id="BAY56715.1"/>
    </source>
</evidence>
<proteinExistence type="inferred from homology"/>
<dbReference type="GO" id="GO:0046872">
    <property type="term" value="F:metal ion binding"/>
    <property type="evidence" value="ECO:0007669"/>
    <property type="project" value="InterPro"/>
</dbReference>
<keyword evidence="3 5" id="KW-0732">Signal</keyword>
<dbReference type="InterPro" id="IPR006129">
    <property type="entry name" value="AdhesinB"/>
</dbReference>
<accession>A0A1Z4JIX6</accession>
<dbReference type="PANTHER" id="PTHR42953">
    <property type="entry name" value="HIGH-AFFINITY ZINC UPTAKE SYSTEM PROTEIN ZNUA-RELATED"/>
    <property type="match status" value="1"/>
</dbReference>
<feature type="signal peptide" evidence="5">
    <location>
        <begin position="1"/>
        <end position="26"/>
    </location>
</feature>
<keyword evidence="2 4" id="KW-0813">Transport</keyword>
<dbReference type="InterPro" id="IPR006128">
    <property type="entry name" value="Lipoprotein_PsaA-like"/>
</dbReference>